<dbReference type="VEuPathDB" id="VectorBase:RSAN_046234"/>
<keyword evidence="4 5" id="KW-0539">Nucleus</keyword>
<dbReference type="GO" id="GO:0045893">
    <property type="term" value="P:positive regulation of DNA-templated transcription"/>
    <property type="evidence" value="ECO:0007669"/>
    <property type="project" value="InterPro"/>
</dbReference>
<feature type="region of interest" description="Disordered" evidence="6">
    <location>
        <begin position="50"/>
        <end position="79"/>
    </location>
</feature>
<evidence type="ECO:0000313" key="8">
    <source>
        <dbReference type="EMBL" id="KAH7969372.1"/>
    </source>
</evidence>
<comment type="subcellular location">
    <subcellularLocation>
        <location evidence="5">Nucleus</location>
    </subcellularLocation>
</comment>
<reference evidence="8" key="1">
    <citation type="journal article" date="2020" name="Cell">
        <title>Large-Scale Comparative Analyses of Tick Genomes Elucidate Their Genetic Diversity and Vector Capacities.</title>
        <authorList>
            <consortium name="Tick Genome and Microbiome Consortium (TIGMIC)"/>
            <person name="Jia N."/>
            <person name="Wang J."/>
            <person name="Shi W."/>
            <person name="Du L."/>
            <person name="Sun Y."/>
            <person name="Zhan W."/>
            <person name="Jiang J.F."/>
            <person name="Wang Q."/>
            <person name="Zhang B."/>
            <person name="Ji P."/>
            <person name="Bell-Sakyi L."/>
            <person name="Cui X.M."/>
            <person name="Yuan T.T."/>
            <person name="Jiang B.G."/>
            <person name="Yang W.F."/>
            <person name="Lam T.T."/>
            <person name="Chang Q.C."/>
            <person name="Ding S.J."/>
            <person name="Wang X.J."/>
            <person name="Zhu J.G."/>
            <person name="Ruan X.D."/>
            <person name="Zhao L."/>
            <person name="Wei J.T."/>
            <person name="Ye R.Z."/>
            <person name="Que T.C."/>
            <person name="Du C.H."/>
            <person name="Zhou Y.H."/>
            <person name="Cheng J.X."/>
            <person name="Dai P.F."/>
            <person name="Guo W.B."/>
            <person name="Han X.H."/>
            <person name="Huang E.J."/>
            <person name="Li L.F."/>
            <person name="Wei W."/>
            <person name="Gao Y.C."/>
            <person name="Liu J.Z."/>
            <person name="Shao H.Z."/>
            <person name="Wang X."/>
            <person name="Wang C.C."/>
            <person name="Yang T.C."/>
            <person name="Huo Q.B."/>
            <person name="Li W."/>
            <person name="Chen H.Y."/>
            <person name="Chen S.E."/>
            <person name="Zhou L.G."/>
            <person name="Ni X.B."/>
            <person name="Tian J.H."/>
            <person name="Sheng Y."/>
            <person name="Liu T."/>
            <person name="Pan Y.S."/>
            <person name="Xia L.Y."/>
            <person name="Li J."/>
            <person name="Zhao F."/>
            <person name="Cao W.C."/>
        </authorList>
    </citation>
    <scope>NUCLEOTIDE SEQUENCE</scope>
    <source>
        <strain evidence="8">Rsan-2018</strain>
    </source>
</reference>
<keyword evidence="9" id="KW-1185">Reference proteome</keyword>
<protein>
    <recommendedName>
        <fullName evidence="7">T-box domain-containing protein</fullName>
    </recommendedName>
</protein>
<accession>A0A9D4Q9X4</accession>
<feature type="compositionally biased region" description="Basic and acidic residues" evidence="6">
    <location>
        <begin position="109"/>
        <end position="119"/>
    </location>
</feature>
<feature type="region of interest" description="Disordered" evidence="6">
    <location>
        <begin position="109"/>
        <end position="133"/>
    </location>
</feature>
<dbReference type="InterPro" id="IPR008967">
    <property type="entry name" value="p53-like_TF_DNA-bd_sf"/>
</dbReference>
<reference evidence="8" key="2">
    <citation type="submission" date="2021-09" db="EMBL/GenBank/DDBJ databases">
        <authorList>
            <person name="Jia N."/>
            <person name="Wang J."/>
            <person name="Shi W."/>
            <person name="Du L."/>
            <person name="Sun Y."/>
            <person name="Zhan W."/>
            <person name="Jiang J."/>
            <person name="Wang Q."/>
            <person name="Zhang B."/>
            <person name="Ji P."/>
            <person name="Sakyi L.B."/>
            <person name="Cui X."/>
            <person name="Yuan T."/>
            <person name="Jiang B."/>
            <person name="Yang W."/>
            <person name="Lam T.T.-Y."/>
            <person name="Chang Q."/>
            <person name="Ding S."/>
            <person name="Wang X."/>
            <person name="Zhu J."/>
            <person name="Ruan X."/>
            <person name="Zhao L."/>
            <person name="Wei J."/>
            <person name="Que T."/>
            <person name="Du C."/>
            <person name="Cheng J."/>
            <person name="Dai P."/>
            <person name="Han X."/>
            <person name="Huang E."/>
            <person name="Gao Y."/>
            <person name="Liu J."/>
            <person name="Shao H."/>
            <person name="Ye R."/>
            <person name="Li L."/>
            <person name="Wei W."/>
            <person name="Wang X."/>
            <person name="Wang C."/>
            <person name="Huo Q."/>
            <person name="Li W."/>
            <person name="Guo W."/>
            <person name="Chen H."/>
            <person name="Chen S."/>
            <person name="Zhou L."/>
            <person name="Zhou L."/>
            <person name="Ni X."/>
            <person name="Tian J."/>
            <person name="Zhou Y."/>
            <person name="Sheng Y."/>
            <person name="Liu T."/>
            <person name="Pan Y."/>
            <person name="Xia L."/>
            <person name="Li J."/>
            <person name="Zhao F."/>
            <person name="Cao W."/>
        </authorList>
    </citation>
    <scope>NUCLEOTIDE SEQUENCE</scope>
    <source>
        <strain evidence="8">Rsan-2018</strain>
        <tissue evidence="8">Larvae</tissue>
    </source>
</reference>
<evidence type="ECO:0000313" key="9">
    <source>
        <dbReference type="Proteomes" id="UP000821837"/>
    </source>
</evidence>
<dbReference type="AlphaFoldDB" id="A0A9D4Q9X4"/>
<evidence type="ECO:0000256" key="2">
    <source>
        <dbReference type="ARBA" id="ARBA00023125"/>
    </source>
</evidence>
<feature type="compositionally biased region" description="Acidic residues" evidence="6">
    <location>
        <begin position="56"/>
        <end position="73"/>
    </location>
</feature>
<dbReference type="InterPro" id="IPR036960">
    <property type="entry name" value="T-box_sf"/>
</dbReference>
<keyword evidence="3" id="KW-0804">Transcription</keyword>
<evidence type="ECO:0000256" key="6">
    <source>
        <dbReference type="SAM" id="MobiDB-lite"/>
    </source>
</evidence>
<dbReference type="GO" id="GO:0003700">
    <property type="term" value="F:DNA-binding transcription factor activity"/>
    <property type="evidence" value="ECO:0007669"/>
    <property type="project" value="InterPro"/>
</dbReference>
<evidence type="ECO:0000256" key="5">
    <source>
        <dbReference type="PROSITE-ProRule" id="PRU00201"/>
    </source>
</evidence>
<dbReference type="InterPro" id="IPR046360">
    <property type="entry name" value="T-box_DNA-bd"/>
</dbReference>
<dbReference type="GO" id="GO:0003677">
    <property type="term" value="F:DNA binding"/>
    <property type="evidence" value="ECO:0007669"/>
    <property type="project" value="UniProtKB-UniRule"/>
</dbReference>
<proteinExistence type="predicted"/>
<dbReference type="EMBL" id="JABSTV010001248">
    <property type="protein sequence ID" value="KAH7969372.1"/>
    <property type="molecule type" value="Genomic_DNA"/>
</dbReference>
<dbReference type="Gene3D" id="2.60.40.820">
    <property type="entry name" value="Transcription factor, T-box"/>
    <property type="match status" value="1"/>
</dbReference>
<evidence type="ECO:0000256" key="4">
    <source>
        <dbReference type="ARBA" id="ARBA00023242"/>
    </source>
</evidence>
<keyword evidence="1" id="KW-0805">Transcription regulation</keyword>
<organism evidence="8 9">
    <name type="scientific">Rhipicephalus sanguineus</name>
    <name type="common">Brown dog tick</name>
    <name type="synonym">Ixodes sanguineus</name>
    <dbReference type="NCBI Taxonomy" id="34632"/>
    <lineage>
        <taxon>Eukaryota</taxon>
        <taxon>Metazoa</taxon>
        <taxon>Ecdysozoa</taxon>
        <taxon>Arthropoda</taxon>
        <taxon>Chelicerata</taxon>
        <taxon>Arachnida</taxon>
        <taxon>Acari</taxon>
        <taxon>Parasitiformes</taxon>
        <taxon>Ixodida</taxon>
        <taxon>Ixodoidea</taxon>
        <taxon>Ixodidae</taxon>
        <taxon>Rhipicephalinae</taxon>
        <taxon>Rhipicephalus</taxon>
        <taxon>Rhipicephalus</taxon>
    </lineage>
</organism>
<comment type="caution">
    <text evidence="8">The sequence shown here is derived from an EMBL/GenBank/DDBJ whole genome shotgun (WGS) entry which is preliminary data.</text>
</comment>
<dbReference type="Proteomes" id="UP000821837">
    <property type="component" value="Unassembled WGS sequence"/>
</dbReference>
<dbReference type="SUPFAM" id="SSF49417">
    <property type="entry name" value="p53-like transcription factors"/>
    <property type="match status" value="1"/>
</dbReference>
<sequence length="299" mass="32948">MITGHVFRTLDVRLDVDSLLRLDPHAFDVSVCRLGVLLVVVAAEAIGGKAHSDSANSDDDTTSVTSESDDDVESAPTGSMVPATDAVVASIGSEMGTYVHRVLERPKVMPSDHPEKVHDWSGWPTFPPKANPNRQRRAIVPTKLPLVKHVNSDEFRPIMELQINIHGRRPAPSFLFNRLMDDLQYMVWLTFTDVNGGGCVGQYSHPESPLPGSSWRGKVVSFDRIKLFSDEGYNKQLRPPITLKIDATYRIQVNIGAVDDSGHILSRSVARQFVGNAFIAVSHACRNVPSYLFVTLGHV</sequence>
<evidence type="ECO:0000256" key="1">
    <source>
        <dbReference type="ARBA" id="ARBA00023015"/>
    </source>
</evidence>
<feature type="domain" description="T-box" evidence="7">
    <location>
        <begin position="203"/>
        <end position="282"/>
    </location>
</feature>
<comment type="caution">
    <text evidence="5">Lacks conserved residue(s) required for the propagation of feature annotation.</text>
</comment>
<dbReference type="PROSITE" id="PS50252">
    <property type="entry name" value="TBOX_3"/>
    <property type="match status" value="1"/>
</dbReference>
<dbReference type="GO" id="GO:0006357">
    <property type="term" value="P:regulation of transcription by RNA polymerase II"/>
    <property type="evidence" value="ECO:0007669"/>
    <property type="project" value="UniProtKB-ARBA"/>
</dbReference>
<evidence type="ECO:0000256" key="3">
    <source>
        <dbReference type="ARBA" id="ARBA00023163"/>
    </source>
</evidence>
<evidence type="ECO:0000259" key="7">
    <source>
        <dbReference type="PROSITE" id="PS50252"/>
    </source>
</evidence>
<name>A0A9D4Q9X4_RHISA</name>
<keyword evidence="2 5" id="KW-0238">DNA-binding</keyword>
<gene>
    <name evidence="8" type="ORF">HPB52_017415</name>
</gene>
<dbReference type="GO" id="GO:0005634">
    <property type="term" value="C:nucleus"/>
    <property type="evidence" value="ECO:0007669"/>
    <property type="project" value="UniProtKB-SubCell"/>
</dbReference>